<comment type="caution">
    <text evidence="1">The sequence shown here is derived from an EMBL/GenBank/DDBJ whole genome shotgun (WGS) entry which is preliminary data.</text>
</comment>
<dbReference type="AlphaFoldDB" id="A0AAV4XQR0"/>
<evidence type="ECO:0000313" key="2">
    <source>
        <dbReference type="Proteomes" id="UP001054945"/>
    </source>
</evidence>
<proteinExistence type="predicted"/>
<accession>A0AAV4XQR0</accession>
<reference evidence="1 2" key="1">
    <citation type="submission" date="2021-06" db="EMBL/GenBank/DDBJ databases">
        <title>Caerostris extrusa draft genome.</title>
        <authorList>
            <person name="Kono N."/>
            <person name="Arakawa K."/>
        </authorList>
    </citation>
    <scope>NUCLEOTIDE SEQUENCE [LARGE SCALE GENOMIC DNA]</scope>
</reference>
<organism evidence="1 2">
    <name type="scientific">Caerostris extrusa</name>
    <name type="common">Bark spider</name>
    <name type="synonym">Caerostris bankana</name>
    <dbReference type="NCBI Taxonomy" id="172846"/>
    <lineage>
        <taxon>Eukaryota</taxon>
        <taxon>Metazoa</taxon>
        <taxon>Ecdysozoa</taxon>
        <taxon>Arthropoda</taxon>
        <taxon>Chelicerata</taxon>
        <taxon>Arachnida</taxon>
        <taxon>Araneae</taxon>
        <taxon>Araneomorphae</taxon>
        <taxon>Entelegynae</taxon>
        <taxon>Araneoidea</taxon>
        <taxon>Araneidae</taxon>
        <taxon>Caerostris</taxon>
    </lineage>
</organism>
<evidence type="ECO:0000313" key="1">
    <source>
        <dbReference type="EMBL" id="GIY97059.1"/>
    </source>
</evidence>
<dbReference type="Proteomes" id="UP001054945">
    <property type="component" value="Unassembled WGS sequence"/>
</dbReference>
<sequence length="83" mass="9465">MVLAWNQCLYSCVVRLGTKKAAVQISKHEEAMETFLVVDVELFCNKTITIVDVHRSDCIRDKTIVIVDSALISYLFKSRVIDM</sequence>
<protein>
    <submittedName>
        <fullName evidence="1">Uncharacterized protein</fullName>
    </submittedName>
</protein>
<dbReference type="EMBL" id="BPLR01018115">
    <property type="protein sequence ID" value="GIY97059.1"/>
    <property type="molecule type" value="Genomic_DNA"/>
</dbReference>
<gene>
    <name evidence="1" type="ORF">CEXT_298101</name>
</gene>
<keyword evidence="2" id="KW-1185">Reference proteome</keyword>
<name>A0AAV4XQR0_CAEEX</name>